<reference evidence="1 2" key="1">
    <citation type="submission" date="2016-10" db="EMBL/GenBank/DDBJ databases">
        <authorList>
            <person name="de Groot N.N."/>
        </authorList>
    </citation>
    <scope>NUCLEOTIDE SEQUENCE [LARGE SCALE GENOMIC DNA]</scope>
    <source>
        <strain evidence="1 2">ML2</strain>
    </source>
</reference>
<keyword evidence="2" id="KW-1185">Reference proteome</keyword>
<accession>A0A1I4ZNC2</accession>
<dbReference type="Gene3D" id="6.20.120.50">
    <property type="match status" value="1"/>
</dbReference>
<proteinExistence type="predicted"/>
<evidence type="ECO:0000313" key="1">
    <source>
        <dbReference type="EMBL" id="SFN51755.1"/>
    </source>
</evidence>
<dbReference type="Pfam" id="PF11213">
    <property type="entry name" value="DUF3006"/>
    <property type="match status" value="1"/>
</dbReference>
<dbReference type="AlphaFoldDB" id="A0A1I4ZNC2"/>
<protein>
    <recommendedName>
        <fullName evidence="3">DUF3006 domain-containing protein</fullName>
    </recommendedName>
</protein>
<evidence type="ECO:0008006" key="3">
    <source>
        <dbReference type="Google" id="ProtNLM"/>
    </source>
</evidence>
<organism evidence="1 2">
    <name type="scientific">Proteiniclasticum ruminis</name>
    <dbReference type="NCBI Taxonomy" id="398199"/>
    <lineage>
        <taxon>Bacteria</taxon>
        <taxon>Bacillati</taxon>
        <taxon>Bacillota</taxon>
        <taxon>Clostridia</taxon>
        <taxon>Eubacteriales</taxon>
        <taxon>Clostridiaceae</taxon>
        <taxon>Proteiniclasticum</taxon>
    </lineage>
</organism>
<dbReference type="RefSeq" id="WP_074911038.1">
    <property type="nucleotide sequence ID" value="NZ_FOVK01000002.1"/>
</dbReference>
<dbReference type="OrthoDB" id="164847at2"/>
<name>A0A1I4ZNC2_9CLOT</name>
<evidence type="ECO:0000313" key="2">
    <source>
        <dbReference type="Proteomes" id="UP000181899"/>
    </source>
</evidence>
<dbReference type="EMBL" id="FOVK01000002">
    <property type="protein sequence ID" value="SFN51755.1"/>
    <property type="molecule type" value="Genomic_DNA"/>
</dbReference>
<dbReference type="Proteomes" id="UP000181899">
    <property type="component" value="Unassembled WGS sequence"/>
</dbReference>
<gene>
    <name evidence="1" type="ORF">SAMN04488695_10272</name>
</gene>
<sequence>MLITIDRLEGNFAICEMEDGKLLNLPKDFLPPGTREGSKLRIELDLDAEEKDRDRIKSKMNNLFKG</sequence>
<dbReference type="InterPro" id="IPR021377">
    <property type="entry name" value="DUF3006"/>
</dbReference>